<feature type="chain" id="PRO_5035228046" evidence="2">
    <location>
        <begin position="21"/>
        <end position="236"/>
    </location>
</feature>
<dbReference type="InterPro" id="IPR025493">
    <property type="entry name" value="DUF4384"/>
</dbReference>
<evidence type="ECO:0000313" key="5">
    <source>
        <dbReference type="Proteomes" id="UP000605201"/>
    </source>
</evidence>
<evidence type="ECO:0000256" key="2">
    <source>
        <dbReference type="SAM" id="SignalP"/>
    </source>
</evidence>
<dbReference type="EMBL" id="JACNIG010000353">
    <property type="protein sequence ID" value="MBC8433914.1"/>
    <property type="molecule type" value="Genomic_DNA"/>
</dbReference>
<gene>
    <name evidence="4" type="ORF">H8D96_18535</name>
</gene>
<sequence length="236" mass="26504">MKRSLFVLFFVGLVSFAFLAENLVNVADAKRKTRDLVFEEDEEESPSAKAKEDIGKVEKVALKTTIELLRDGKKSTVLPNHEFKSGDRVKFIYTTNTDCYAYWLSQGSSGDYYMLFPHAKGGMDNEVKKNEIYTIPVKGKFRFDDKKGVEKILVILATERVPELEEAVKEAAATRGKVAASAAPVKSVEKKQKAKRKTRDLVFEEDEDEDTGISTKTQTAASAAEPFVVYYELVHN</sequence>
<comment type="caution">
    <text evidence="4">The sequence shown here is derived from an EMBL/GenBank/DDBJ whole genome shotgun (WGS) entry which is preliminary data.</text>
</comment>
<evidence type="ECO:0000259" key="3">
    <source>
        <dbReference type="Pfam" id="PF14326"/>
    </source>
</evidence>
<proteinExistence type="predicted"/>
<dbReference type="AlphaFoldDB" id="A0A8J6P1A6"/>
<organism evidence="4 5">
    <name type="scientific">Candidatus Desulfatibia vada</name>
    <dbReference type="NCBI Taxonomy" id="2841696"/>
    <lineage>
        <taxon>Bacteria</taxon>
        <taxon>Pseudomonadati</taxon>
        <taxon>Thermodesulfobacteriota</taxon>
        <taxon>Desulfobacteria</taxon>
        <taxon>Desulfobacterales</taxon>
        <taxon>Desulfobacterales incertae sedis</taxon>
        <taxon>Candidatus Desulfatibia</taxon>
    </lineage>
</organism>
<feature type="domain" description="DUF4384" evidence="3">
    <location>
        <begin position="83"/>
        <end position="159"/>
    </location>
</feature>
<dbReference type="Pfam" id="PF14326">
    <property type="entry name" value="DUF4384"/>
    <property type="match status" value="1"/>
</dbReference>
<evidence type="ECO:0000313" key="4">
    <source>
        <dbReference type="EMBL" id="MBC8433914.1"/>
    </source>
</evidence>
<keyword evidence="2" id="KW-0732">Signal</keyword>
<accession>A0A8J6P1A6</accession>
<feature type="signal peptide" evidence="2">
    <location>
        <begin position="1"/>
        <end position="20"/>
    </location>
</feature>
<dbReference type="Proteomes" id="UP000605201">
    <property type="component" value="Unassembled WGS sequence"/>
</dbReference>
<name>A0A8J6P1A6_9BACT</name>
<protein>
    <submittedName>
        <fullName evidence="4">DUF4384 domain-containing protein</fullName>
    </submittedName>
</protein>
<feature type="region of interest" description="Disordered" evidence="1">
    <location>
        <begin position="189"/>
        <end position="218"/>
    </location>
</feature>
<evidence type="ECO:0000256" key="1">
    <source>
        <dbReference type="SAM" id="MobiDB-lite"/>
    </source>
</evidence>
<reference evidence="4 5" key="1">
    <citation type="submission" date="2020-08" db="EMBL/GenBank/DDBJ databases">
        <title>Bridging the membrane lipid divide: bacteria of the FCB group superphylum have the potential to synthesize archaeal ether lipids.</title>
        <authorList>
            <person name="Villanueva L."/>
            <person name="Von Meijenfeldt F.A.B."/>
            <person name="Westbye A.B."/>
            <person name="Yadav S."/>
            <person name="Hopmans E.C."/>
            <person name="Dutilh B.E."/>
            <person name="Sinninghe Damste J.S."/>
        </authorList>
    </citation>
    <scope>NUCLEOTIDE SEQUENCE [LARGE SCALE GENOMIC DNA]</scope>
    <source>
        <strain evidence="4">NIOZ-UU17</strain>
    </source>
</reference>